<comment type="caution">
    <text evidence="6">The sequence shown here is derived from an EMBL/GenBank/DDBJ whole genome shotgun (WGS) entry which is preliminary data.</text>
</comment>
<evidence type="ECO:0000256" key="2">
    <source>
        <dbReference type="ARBA" id="ARBA00023125"/>
    </source>
</evidence>
<keyword evidence="3" id="KW-0804">Transcription</keyword>
<keyword evidence="1" id="KW-0805">Transcription regulation</keyword>
<dbReference type="Pfam" id="PF00440">
    <property type="entry name" value="TetR_N"/>
    <property type="match status" value="1"/>
</dbReference>
<evidence type="ECO:0000259" key="5">
    <source>
        <dbReference type="PROSITE" id="PS50977"/>
    </source>
</evidence>
<keyword evidence="7" id="KW-1185">Reference proteome</keyword>
<dbReference type="Proteomes" id="UP000600877">
    <property type="component" value="Unassembled WGS sequence"/>
</dbReference>
<feature type="domain" description="HTH tetR-type" evidence="5">
    <location>
        <begin position="12"/>
        <end position="72"/>
    </location>
</feature>
<dbReference type="PROSITE" id="PS50977">
    <property type="entry name" value="HTH_TETR_2"/>
    <property type="match status" value="1"/>
</dbReference>
<dbReference type="Gene3D" id="1.10.357.10">
    <property type="entry name" value="Tetracycline Repressor, domain 2"/>
    <property type="match status" value="1"/>
</dbReference>
<keyword evidence="2 4" id="KW-0238">DNA-binding</keyword>
<evidence type="ECO:0000256" key="1">
    <source>
        <dbReference type="ARBA" id="ARBA00023015"/>
    </source>
</evidence>
<dbReference type="SUPFAM" id="SSF46689">
    <property type="entry name" value="Homeodomain-like"/>
    <property type="match status" value="1"/>
</dbReference>
<dbReference type="InterPro" id="IPR036271">
    <property type="entry name" value="Tet_transcr_reg_TetR-rel_C_sf"/>
</dbReference>
<dbReference type="PRINTS" id="PR00455">
    <property type="entry name" value="HTHTETR"/>
</dbReference>
<dbReference type="EMBL" id="BMYW01000011">
    <property type="protein sequence ID" value="GGX98355.1"/>
    <property type="molecule type" value="Genomic_DNA"/>
</dbReference>
<proteinExistence type="predicted"/>
<dbReference type="PANTHER" id="PTHR30055:SF234">
    <property type="entry name" value="HTH-TYPE TRANSCRIPTIONAL REGULATOR BETI"/>
    <property type="match status" value="1"/>
</dbReference>
<dbReference type="InterPro" id="IPR001647">
    <property type="entry name" value="HTH_TetR"/>
</dbReference>
<dbReference type="SUPFAM" id="SSF48498">
    <property type="entry name" value="Tetracyclin repressor-like, C-terminal domain"/>
    <property type="match status" value="1"/>
</dbReference>
<evidence type="ECO:0000313" key="6">
    <source>
        <dbReference type="EMBL" id="GGX98355.1"/>
    </source>
</evidence>
<dbReference type="InterPro" id="IPR009057">
    <property type="entry name" value="Homeodomain-like_sf"/>
</dbReference>
<feature type="DNA-binding region" description="H-T-H motif" evidence="4">
    <location>
        <begin position="35"/>
        <end position="54"/>
    </location>
</feature>
<evidence type="ECO:0000256" key="4">
    <source>
        <dbReference type="PROSITE-ProRule" id="PRU00335"/>
    </source>
</evidence>
<organism evidence="6 7">
    <name type="scientific">Vogesella alkaliphila</name>
    <dbReference type="NCBI Taxonomy" id="1193621"/>
    <lineage>
        <taxon>Bacteria</taxon>
        <taxon>Pseudomonadati</taxon>
        <taxon>Pseudomonadota</taxon>
        <taxon>Betaproteobacteria</taxon>
        <taxon>Neisseriales</taxon>
        <taxon>Chromobacteriaceae</taxon>
        <taxon>Vogesella</taxon>
    </lineage>
</organism>
<dbReference type="InterPro" id="IPR050109">
    <property type="entry name" value="HTH-type_TetR-like_transc_reg"/>
</dbReference>
<protein>
    <submittedName>
        <fullName evidence="6">TetR family transcriptional regulator</fullName>
    </submittedName>
</protein>
<evidence type="ECO:0000313" key="7">
    <source>
        <dbReference type="Proteomes" id="UP000600877"/>
    </source>
</evidence>
<reference evidence="7" key="1">
    <citation type="journal article" date="2019" name="Int. J. Syst. Evol. Microbiol.">
        <title>The Global Catalogue of Microorganisms (GCM) 10K type strain sequencing project: providing services to taxonomists for standard genome sequencing and annotation.</title>
        <authorList>
            <consortium name="The Broad Institute Genomics Platform"/>
            <consortium name="The Broad Institute Genome Sequencing Center for Infectious Disease"/>
            <person name="Wu L."/>
            <person name="Ma J."/>
        </authorList>
    </citation>
    <scope>NUCLEOTIDE SEQUENCE [LARGE SCALE GENOMIC DNA]</scope>
    <source>
        <strain evidence="7">KCTC 32041</strain>
    </source>
</reference>
<evidence type="ECO:0000256" key="3">
    <source>
        <dbReference type="ARBA" id="ARBA00023163"/>
    </source>
</evidence>
<sequence length="199" mass="22718">MQEPSRRERKQQESADHISRIAMALFAERGYVNITMEEIARAADVAKGTLYSRFPVKEAILSHFILAEMRDAAPALMAQLQTLPDCRTRLQRYFRHGAHFAQQYRDYLRPYLQYRFGQVFQADRQRSNMGQILTALLGEGMADGEIRRDIPLPQQVLALEMHYVGVLMAWLSLDGLDLAALLDTMLTLFLDGAEVRDAA</sequence>
<accession>A0ABQ2YYU8</accession>
<dbReference type="RefSeq" id="WP_189375040.1">
    <property type="nucleotide sequence ID" value="NZ_BMYW01000011.1"/>
</dbReference>
<dbReference type="PANTHER" id="PTHR30055">
    <property type="entry name" value="HTH-TYPE TRANSCRIPTIONAL REGULATOR RUTR"/>
    <property type="match status" value="1"/>
</dbReference>
<name>A0ABQ2YYU8_9NEIS</name>
<gene>
    <name evidence="6" type="ORF">GCM10011290_27870</name>
</gene>